<keyword evidence="3" id="KW-1185">Reference proteome</keyword>
<dbReference type="Proteomes" id="UP001149163">
    <property type="component" value="Unassembled WGS sequence"/>
</dbReference>
<dbReference type="RefSeq" id="XP_056547438.1">
    <property type="nucleotide sequence ID" value="XM_056683832.1"/>
</dbReference>
<proteinExistence type="predicted"/>
<comment type="caution">
    <text evidence="2">The sequence shown here is derived from an EMBL/GenBank/DDBJ whole genome shotgun (WGS) entry which is preliminary data.</text>
</comment>
<organism evidence="2 3">
    <name type="scientific">Penicillium canariense</name>
    <dbReference type="NCBI Taxonomy" id="189055"/>
    <lineage>
        <taxon>Eukaryota</taxon>
        <taxon>Fungi</taxon>
        <taxon>Dikarya</taxon>
        <taxon>Ascomycota</taxon>
        <taxon>Pezizomycotina</taxon>
        <taxon>Eurotiomycetes</taxon>
        <taxon>Eurotiomycetidae</taxon>
        <taxon>Eurotiales</taxon>
        <taxon>Aspergillaceae</taxon>
        <taxon>Penicillium</taxon>
    </lineage>
</organism>
<evidence type="ECO:0000313" key="3">
    <source>
        <dbReference type="Proteomes" id="UP001149163"/>
    </source>
</evidence>
<gene>
    <name evidence="2" type="ORF">N7482_001707</name>
</gene>
<protein>
    <submittedName>
        <fullName evidence="2">Uncharacterized protein</fullName>
    </submittedName>
</protein>
<sequence length="119" mass="13203">MPYTHFLLMRPRSAPASTREETALLIQRALRILNSAFTLEIDRATHLHPVALVLQDYRRGRQMTRRKEVAPRALRNPQLAIRLHSPGAADQKGPSSSLSQESNVAPLRATAEEAALGSN</sequence>
<dbReference type="GeneID" id="81423008"/>
<evidence type="ECO:0000256" key="1">
    <source>
        <dbReference type="SAM" id="MobiDB-lite"/>
    </source>
</evidence>
<dbReference type="EMBL" id="JAPQKN010000001">
    <property type="protein sequence ID" value="KAJ5175830.1"/>
    <property type="molecule type" value="Genomic_DNA"/>
</dbReference>
<evidence type="ECO:0000313" key="2">
    <source>
        <dbReference type="EMBL" id="KAJ5175830.1"/>
    </source>
</evidence>
<accession>A0A9W9IEP7</accession>
<reference evidence="2" key="2">
    <citation type="journal article" date="2023" name="IMA Fungus">
        <title>Comparative genomic study of the Penicillium genus elucidates a diverse pangenome and 15 lateral gene transfer events.</title>
        <authorList>
            <person name="Petersen C."/>
            <person name="Sorensen T."/>
            <person name="Nielsen M.R."/>
            <person name="Sondergaard T.E."/>
            <person name="Sorensen J.L."/>
            <person name="Fitzpatrick D.A."/>
            <person name="Frisvad J.C."/>
            <person name="Nielsen K.L."/>
        </authorList>
    </citation>
    <scope>NUCLEOTIDE SEQUENCE</scope>
    <source>
        <strain evidence="2">IBT 26290</strain>
    </source>
</reference>
<feature type="compositionally biased region" description="Polar residues" evidence="1">
    <location>
        <begin position="93"/>
        <end position="103"/>
    </location>
</feature>
<feature type="region of interest" description="Disordered" evidence="1">
    <location>
        <begin position="62"/>
        <end position="119"/>
    </location>
</feature>
<name>A0A9W9IEP7_9EURO</name>
<dbReference type="AlphaFoldDB" id="A0A9W9IEP7"/>
<reference evidence="2" key="1">
    <citation type="submission" date="2022-11" db="EMBL/GenBank/DDBJ databases">
        <authorList>
            <person name="Petersen C."/>
        </authorList>
    </citation>
    <scope>NUCLEOTIDE SEQUENCE</scope>
    <source>
        <strain evidence="2">IBT 26290</strain>
    </source>
</reference>